<sequence>MMEEKIVLGLGVLAGVCMAVIENIVRYRRVSNQMSSEDHQKIVMNELMKLVIDGKDNGVTFNDFPYFLSEKVKILLTSAGFVHLTQHRLSKHTRNLSPISQSILLSGPAEFYQEKLAKALAHYFESKLLVLDVNSFSSEKKYKCPTEEPVSSTTAPLKCTSSFCFDENRFLDSLYKVLVFISESDSVILYIKDVEKIFLQSRRMYRLFQNLLSKLSGTVLVLGSRTYNSEDKCTEVDKRLTKLFPCNIEIKLPQDKSSLKIWKVQLEVAVKTTQLKDNRNRIAKVLAANDIECDHLNSIDHKDIMLLSNLTNEIAASTIFYQLMDNKIPEYRNGKLIISAKSLCHVSRVFQEGESIKKDTKTKNESKKDNAVEELIRQELIPASEIGVTFSDIGALDIVKESLQEAVMLPLRRPDLFKGNGILKPCKGVLLFGPPGTGKTMLAKAIAKEAGASFINVSASTITHAWFGTSEKSVRALFSVAAKVAPTVIFIDEVDSVLPRRGSSYEHGTMRRIQNEFMSHWDGLLSKPDERIVVLGATNMPFDLDEAVIRRFQRRIMVGLPSAENREMILKTILAKENHENIDFKELSTMTEGYSGSDLKNLCTTAAYRPVKELLQQEKDNRVVSLRPLNMEDMRQAMNKVTASFAAEGSMMNMLKEWNEIYGEGGSGKKEAHNQLSYYI</sequence>
<dbReference type="PANTHER" id="PTHR45644">
    <property type="entry name" value="AAA ATPASE, PUTATIVE (AFU_ORTHOLOGUE AFUA_2G12920)-RELATED-RELATED"/>
    <property type="match status" value="1"/>
</dbReference>
<dbReference type="PANTHER" id="PTHR45644:SF83">
    <property type="entry name" value="P-LOOP CONTAINING NUCLEOSIDE TRIPHOSPHATE HYDROLASES SUPERFAMILY PROTEIN"/>
    <property type="match status" value="1"/>
</dbReference>
<evidence type="ECO:0000256" key="5">
    <source>
        <dbReference type="ARBA" id="ARBA00023128"/>
    </source>
</evidence>
<dbReference type="GO" id="GO:0005524">
    <property type="term" value="F:ATP binding"/>
    <property type="evidence" value="ECO:0007669"/>
    <property type="project" value="UniProtKB-KW"/>
</dbReference>
<proteinExistence type="inferred from homology"/>
<evidence type="ECO:0000256" key="4">
    <source>
        <dbReference type="ARBA" id="ARBA00022840"/>
    </source>
</evidence>
<dbReference type="InterPro" id="IPR027417">
    <property type="entry name" value="P-loop_NTPase"/>
</dbReference>
<dbReference type="OrthoDB" id="1883434at2759"/>
<keyword evidence="9" id="KW-1185">Reference proteome</keyword>
<dbReference type="Gene3D" id="3.40.50.300">
    <property type="entry name" value="P-loop containing nucleotide triphosphate hydrolases"/>
    <property type="match status" value="2"/>
</dbReference>
<dbReference type="AlphaFoldDB" id="A0A2Z6N7X4"/>
<dbReference type="Pfam" id="PF17862">
    <property type="entry name" value="AAA_lid_3"/>
    <property type="match status" value="1"/>
</dbReference>
<dbReference type="Gene3D" id="1.10.8.60">
    <property type="match status" value="1"/>
</dbReference>
<comment type="similarity">
    <text evidence="6">Belongs to the AAA ATPase family.</text>
</comment>
<protein>
    <recommendedName>
        <fullName evidence="7">AAA+ ATPase domain-containing protein</fullName>
    </recommendedName>
</protein>
<dbReference type="Pfam" id="PF00004">
    <property type="entry name" value="AAA"/>
    <property type="match status" value="1"/>
</dbReference>
<keyword evidence="2 6" id="KW-0547">Nucleotide-binding</keyword>
<dbReference type="InterPro" id="IPR003593">
    <property type="entry name" value="AAA+_ATPase"/>
</dbReference>
<dbReference type="PROSITE" id="PS00674">
    <property type="entry name" value="AAA"/>
    <property type="match status" value="1"/>
</dbReference>
<dbReference type="Proteomes" id="UP000242715">
    <property type="component" value="Unassembled WGS sequence"/>
</dbReference>
<dbReference type="GO" id="GO:0016887">
    <property type="term" value="F:ATP hydrolysis activity"/>
    <property type="evidence" value="ECO:0007669"/>
    <property type="project" value="InterPro"/>
</dbReference>
<reference evidence="9" key="1">
    <citation type="journal article" date="2017" name="Front. Plant Sci.">
        <title>Climate Clever Clovers: New Paradigm to Reduce the Environmental Footprint of Ruminants by Breeding Low Methanogenic Forages Utilizing Haplotype Variation.</title>
        <authorList>
            <person name="Kaur P."/>
            <person name="Appels R."/>
            <person name="Bayer P.E."/>
            <person name="Keeble-Gagnere G."/>
            <person name="Wang J."/>
            <person name="Hirakawa H."/>
            <person name="Shirasawa K."/>
            <person name="Vercoe P."/>
            <person name="Stefanova K."/>
            <person name="Durmic Z."/>
            <person name="Nichols P."/>
            <person name="Revell C."/>
            <person name="Isobe S.N."/>
            <person name="Edwards D."/>
            <person name="Erskine W."/>
        </authorList>
    </citation>
    <scope>NUCLEOTIDE SEQUENCE [LARGE SCALE GENOMIC DNA]</scope>
    <source>
        <strain evidence="9">cv. Daliak</strain>
    </source>
</reference>
<dbReference type="InterPro" id="IPR003960">
    <property type="entry name" value="ATPase_AAA_CS"/>
</dbReference>
<dbReference type="FunFam" id="3.40.50.300:FF:000416">
    <property type="entry name" value="p-loop nucleoside triphosphate hydrolase superfamily protein"/>
    <property type="match status" value="1"/>
</dbReference>
<evidence type="ECO:0000256" key="6">
    <source>
        <dbReference type="RuleBase" id="RU003651"/>
    </source>
</evidence>
<name>A0A2Z6N7X4_TRISU</name>
<dbReference type="Pfam" id="PF24933">
    <property type="entry name" value="DUF7751"/>
    <property type="match status" value="1"/>
</dbReference>
<accession>A0A2Z6N7X4</accession>
<dbReference type="InterPro" id="IPR003959">
    <property type="entry name" value="ATPase_AAA_core"/>
</dbReference>
<dbReference type="SMART" id="SM00382">
    <property type="entry name" value="AAA"/>
    <property type="match status" value="1"/>
</dbReference>
<evidence type="ECO:0000256" key="3">
    <source>
        <dbReference type="ARBA" id="ARBA00022787"/>
    </source>
</evidence>
<dbReference type="InterPro" id="IPR051701">
    <property type="entry name" value="Mito_OM_Translocase_MSP1"/>
</dbReference>
<dbReference type="InterPro" id="IPR041569">
    <property type="entry name" value="AAA_lid_3"/>
</dbReference>
<keyword evidence="5" id="KW-0496">Mitochondrion</keyword>
<organism evidence="8 9">
    <name type="scientific">Trifolium subterraneum</name>
    <name type="common">Subterranean clover</name>
    <dbReference type="NCBI Taxonomy" id="3900"/>
    <lineage>
        <taxon>Eukaryota</taxon>
        <taxon>Viridiplantae</taxon>
        <taxon>Streptophyta</taxon>
        <taxon>Embryophyta</taxon>
        <taxon>Tracheophyta</taxon>
        <taxon>Spermatophyta</taxon>
        <taxon>Magnoliopsida</taxon>
        <taxon>eudicotyledons</taxon>
        <taxon>Gunneridae</taxon>
        <taxon>Pentapetalae</taxon>
        <taxon>rosids</taxon>
        <taxon>fabids</taxon>
        <taxon>Fabales</taxon>
        <taxon>Fabaceae</taxon>
        <taxon>Papilionoideae</taxon>
        <taxon>50 kb inversion clade</taxon>
        <taxon>NPAAA clade</taxon>
        <taxon>Hologalegina</taxon>
        <taxon>IRL clade</taxon>
        <taxon>Trifolieae</taxon>
        <taxon>Trifolium</taxon>
    </lineage>
</organism>
<keyword evidence="3" id="KW-0472">Membrane</keyword>
<keyword evidence="3" id="KW-1000">Mitochondrion outer membrane</keyword>
<evidence type="ECO:0000256" key="1">
    <source>
        <dbReference type="ARBA" id="ARBA00004572"/>
    </source>
</evidence>
<feature type="domain" description="AAA+ ATPase" evidence="7">
    <location>
        <begin position="425"/>
        <end position="562"/>
    </location>
</feature>
<gene>
    <name evidence="8" type="ORF">TSUD_43720</name>
</gene>
<evidence type="ECO:0000256" key="2">
    <source>
        <dbReference type="ARBA" id="ARBA00022741"/>
    </source>
</evidence>
<comment type="subcellular location">
    <subcellularLocation>
        <location evidence="1">Mitochondrion outer membrane</location>
        <topology evidence="1">Single-pass membrane protein</topology>
    </subcellularLocation>
</comment>
<dbReference type="SUPFAM" id="SSF52540">
    <property type="entry name" value="P-loop containing nucleoside triphosphate hydrolases"/>
    <property type="match status" value="1"/>
</dbReference>
<dbReference type="EMBL" id="DF973489">
    <property type="protein sequence ID" value="GAU32330.1"/>
    <property type="molecule type" value="Genomic_DNA"/>
</dbReference>
<evidence type="ECO:0000313" key="8">
    <source>
        <dbReference type="EMBL" id="GAU32330.1"/>
    </source>
</evidence>
<dbReference type="GO" id="GO:0005741">
    <property type="term" value="C:mitochondrial outer membrane"/>
    <property type="evidence" value="ECO:0007669"/>
    <property type="project" value="UniProtKB-SubCell"/>
</dbReference>
<evidence type="ECO:0000259" key="7">
    <source>
        <dbReference type="SMART" id="SM00382"/>
    </source>
</evidence>
<keyword evidence="4 6" id="KW-0067">ATP-binding</keyword>
<evidence type="ECO:0000313" key="9">
    <source>
        <dbReference type="Proteomes" id="UP000242715"/>
    </source>
</evidence>
<dbReference type="InterPro" id="IPR056653">
    <property type="entry name" value="DUF7751"/>
</dbReference>